<dbReference type="KEGG" id="vg:19738217"/>
<evidence type="ECO:0000313" key="6">
    <source>
        <dbReference type="Proteomes" id="UP000140838"/>
    </source>
</evidence>
<dbReference type="InterPro" id="IPR006758">
    <property type="entry name" value="A32L"/>
</dbReference>
<dbReference type="SUPFAM" id="SSF52540">
    <property type="entry name" value="P-loop containing nucleoside triphosphate hydrolases"/>
    <property type="match status" value="1"/>
</dbReference>
<dbReference type="GeneID" id="19738217"/>
<proteinExistence type="inferred from homology"/>
<dbReference type="Pfam" id="PF04665">
    <property type="entry name" value="Pox_A32"/>
    <property type="match status" value="1"/>
</dbReference>
<evidence type="ECO:0000256" key="3">
    <source>
        <dbReference type="ARBA" id="ARBA00034791"/>
    </source>
</evidence>
<accession>A0A068ELS1</accession>
<comment type="function">
    <text evidence="1">Participates in viral DNA packaging and virion morphogenesis.</text>
</comment>
<sequence>MDIVREVKFNRNSLLNDYFRMVILGGSGSGKTTFLLSLFKTFIAKYKHIFLFTPILNPSYNYYVWPDHIYKITTAEELEYSLSKMKQDLVNLGKKGSINHKFLVILDDLGDMQLKSKILSWLVNTGRHIKMSIVMLCQTYRHVPSNCRSSITHLCCCNVSDADIENITRSMSLVATKQIIKALSVMRAASRGKKVYIIENTVFANKDIRICYDTADKSVIEQKSDTTILLSQFSHMKDQLHTILNDDNKDTDYFKDFSKLTSINDDCDKKDKKICISSSDDETSSNKKLLKSYTKQESFEELAC</sequence>
<comment type="similarity">
    <text evidence="2">Belongs to the orthopoxvirus OPG160 protein family.</text>
</comment>
<evidence type="ECO:0000313" key="5">
    <source>
        <dbReference type="EMBL" id="AID46937.1"/>
    </source>
</evidence>
<comment type="subunit">
    <text evidence="3">Interacts with protein OPG137.</text>
</comment>
<gene>
    <name evidence="5" type="ORF">pepv_211</name>
</gene>
<name>A0A068ELS1_9POXV</name>
<organism evidence="5 6">
    <name type="scientific">Penguinpox virus</name>
    <dbReference type="NCBI Taxonomy" id="648998"/>
    <lineage>
        <taxon>Viruses</taxon>
        <taxon>Varidnaviria</taxon>
        <taxon>Bamfordvirae</taxon>
        <taxon>Nucleocytoviricota</taxon>
        <taxon>Pokkesviricetes</taxon>
        <taxon>Chitovirales</taxon>
        <taxon>Poxviridae</taxon>
        <taxon>Chordopoxvirinae</taxon>
        <taxon>Avipoxvirus</taxon>
        <taxon>Avipoxvirus penguinpox</taxon>
    </lineage>
</organism>
<evidence type="ECO:0000256" key="1">
    <source>
        <dbReference type="ARBA" id="ARBA00034675"/>
    </source>
</evidence>
<dbReference type="Proteomes" id="UP000140838">
    <property type="component" value="Genome"/>
</dbReference>
<dbReference type="InterPro" id="IPR027417">
    <property type="entry name" value="P-loop_NTPase"/>
</dbReference>
<reference evidence="5 6" key="1">
    <citation type="journal article" date="2014" name="BMC Genomics">
        <title>The complete genome sequences of poxviruses isolated from a penguin and a pigeon in South Africa and comparison to other sequenced avipoxviruses.</title>
        <authorList>
            <person name="Offerman K."/>
            <person name="Carulei O."/>
            <person name="van der Walt A.P."/>
            <person name="Douglass N."/>
            <person name="Williamson A.L."/>
        </authorList>
    </citation>
    <scope>NUCLEOTIDE SEQUENCE [LARGE SCALE GENOMIC DNA]</scope>
    <source>
        <strain evidence="5">PSan92</strain>
    </source>
</reference>
<protein>
    <recommendedName>
        <fullName evidence="4">DNA packaging protein OPG160</fullName>
    </recommendedName>
</protein>
<dbReference type="Gene3D" id="3.40.50.300">
    <property type="entry name" value="P-loop containing nucleotide triphosphate hydrolases"/>
    <property type="match status" value="1"/>
</dbReference>
<dbReference type="EMBL" id="KJ859677">
    <property type="protein sequence ID" value="AID46937.1"/>
    <property type="molecule type" value="Genomic_DNA"/>
</dbReference>
<keyword evidence="6" id="KW-1185">Reference proteome</keyword>
<evidence type="ECO:0000256" key="2">
    <source>
        <dbReference type="ARBA" id="ARBA00034756"/>
    </source>
</evidence>
<evidence type="ECO:0000256" key="4">
    <source>
        <dbReference type="ARBA" id="ARBA00034888"/>
    </source>
</evidence>
<dbReference type="RefSeq" id="YP_009046195.1">
    <property type="nucleotide sequence ID" value="NC_024446.1"/>
</dbReference>